<dbReference type="Pfam" id="PF03460">
    <property type="entry name" value="NIR_SIR_ferr"/>
    <property type="match status" value="2"/>
</dbReference>
<keyword evidence="6" id="KW-0411">Iron-sulfur</keyword>
<reference evidence="9 10" key="1">
    <citation type="submission" date="2015-09" db="EMBL/GenBank/DDBJ databases">
        <title>Genome announcement of multiple Pseudomonas syringae strains.</title>
        <authorList>
            <person name="Thakur S."/>
            <person name="Wang P.W."/>
            <person name="Gong Y."/>
            <person name="Weir B.S."/>
            <person name="Guttman D.S."/>
        </authorList>
    </citation>
    <scope>NUCLEOTIDE SEQUENCE [LARGE SCALE GENOMIC DNA]</scope>
    <source>
        <strain evidence="9 10">ICMP4303</strain>
    </source>
</reference>
<dbReference type="Gene3D" id="3.90.480.10">
    <property type="entry name" value="Sulfite Reductase Hemoprotein,Domain 2"/>
    <property type="match status" value="1"/>
</dbReference>
<feature type="domain" description="Nitrite/Sulfite reductase ferredoxin-like" evidence="8">
    <location>
        <begin position="86"/>
        <end position="140"/>
    </location>
</feature>
<dbReference type="PATRIC" id="fig|251702.3.peg.3682"/>
<dbReference type="Proteomes" id="UP000050425">
    <property type="component" value="Unassembled WGS sequence"/>
</dbReference>
<dbReference type="InterPro" id="IPR036136">
    <property type="entry name" value="Nit/Sulf_reduc_fer-like_dom_sf"/>
</dbReference>
<evidence type="ECO:0008006" key="11">
    <source>
        <dbReference type="Google" id="ProtNLM"/>
    </source>
</evidence>
<proteinExistence type="predicted"/>
<evidence type="ECO:0000259" key="7">
    <source>
        <dbReference type="Pfam" id="PF01077"/>
    </source>
</evidence>
<dbReference type="SUPFAM" id="SSF56014">
    <property type="entry name" value="Nitrite and sulphite reductase 4Fe-4S domain-like"/>
    <property type="match status" value="2"/>
</dbReference>
<dbReference type="SUPFAM" id="SSF55124">
    <property type="entry name" value="Nitrite/Sulfite reductase N-terminal domain-like"/>
    <property type="match status" value="2"/>
</dbReference>
<dbReference type="GO" id="GO:0020037">
    <property type="term" value="F:heme binding"/>
    <property type="evidence" value="ECO:0007669"/>
    <property type="project" value="InterPro"/>
</dbReference>
<dbReference type="InterPro" id="IPR006067">
    <property type="entry name" value="NO2/SO3_Rdtase_4Fe4S_dom"/>
</dbReference>
<dbReference type="EMBL" id="LJPT01000028">
    <property type="protein sequence ID" value="KPW51410.1"/>
    <property type="molecule type" value="Genomic_DNA"/>
</dbReference>
<dbReference type="GO" id="GO:0016491">
    <property type="term" value="F:oxidoreductase activity"/>
    <property type="evidence" value="ECO:0007669"/>
    <property type="project" value="UniProtKB-KW"/>
</dbReference>
<evidence type="ECO:0000256" key="3">
    <source>
        <dbReference type="ARBA" id="ARBA00022723"/>
    </source>
</evidence>
<dbReference type="Gene3D" id="3.30.413.10">
    <property type="entry name" value="Sulfite Reductase Hemoprotein, domain 1"/>
    <property type="match status" value="2"/>
</dbReference>
<accession>A0A0P9P3K0</accession>
<dbReference type="AlphaFoldDB" id="A0A0P9P3K0"/>
<dbReference type="GO" id="GO:0046872">
    <property type="term" value="F:metal ion binding"/>
    <property type="evidence" value="ECO:0007669"/>
    <property type="project" value="UniProtKB-KW"/>
</dbReference>
<dbReference type="PANTHER" id="PTHR32439:SF9">
    <property type="entry name" value="BLR3264 PROTEIN"/>
    <property type="match status" value="1"/>
</dbReference>
<keyword evidence="2" id="KW-0349">Heme</keyword>
<evidence type="ECO:0000256" key="2">
    <source>
        <dbReference type="ARBA" id="ARBA00022617"/>
    </source>
</evidence>
<dbReference type="GO" id="GO:0051539">
    <property type="term" value="F:4 iron, 4 sulfur cluster binding"/>
    <property type="evidence" value="ECO:0007669"/>
    <property type="project" value="UniProtKB-KW"/>
</dbReference>
<dbReference type="Pfam" id="PF01077">
    <property type="entry name" value="NIR_SIR"/>
    <property type="match status" value="1"/>
</dbReference>
<evidence type="ECO:0000256" key="5">
    <source>
        <dbReference type="ARBA" id="ARBA00023004"/>
    </source>
</evidence>
<evidence type="ECO:0000256" key="1">
    <source>
        <dbReference type="ARBA" id="ARBA00022485"/>
    </source>
</evidence>
<dbReference type="PANTHER" id="PTHR32439">
    <property type="entry name" value="FERREDOXIN--NITRITE REDUCTASE, CHLOROPLASTIC"/>
    <property type="match status" value="1"/>
</dbReference>
<dbReference type="InterPro" id="IPR005117">
    <property type="entry name" value="NiRdtase/SiRdtase_haem-b_fer"/>
</dbReference>
<protein>
    <recommendedName>
        <fullName evidence="11">Cobalamin biosynthesis protein CobG</fullName>
    </recommendedName>
</protein>
<keyword evidence="3" id="KW-0479">Metal-binding</keyword>
<sequence length="499" mass="52067">MPTTVSHGDMYTPQSELPTERLFMPADKAGIIPRPTGYKCSNPFSSQFIPGDPLNEQQSVRTSSVTLRPSACPGLLRIVPALDGGICRIKLAGGVITSAQALAVAQAAQTYAQGVIEATNRANLQIRGIGADHDGLIETLMAAGLGPANPASDDVRNLMLSPTAGLDPHMLFDAWPLAAQILRALENHPRFQELSPKFALSLDAGEALVMLEHPHDVWLSALKTGDEVLLAFGLAGCPASDRPLAAVPPAAGEALVVALLELFLDLARPEHTRMRHLLAELSTDALLRQLSTRLSCPVRVDDAVTGWQRPAVQGNRHIGVYPQAQSGLVAVGAVVPLGRLTAPMLAAVAQLATDHGDGTLRLTPWQSLLLPNVPAERAAAVMAALQAAGLICSAEQPLAQIVACTGSAGCAKGLADTKADALQLASGLAVSQAVHLSGCTRSCAAAHVAPVTLLAVAPGRYDLYFRDATHSGFGVLRARDLTIEAVGAQLNADSRSSIA</sequence>
<evidence type="ECO:0000256" key="4">
    <source>
        <dbReference type="ARBA" id="ARBA00023002"/>
    </source>
</evidence>
<name>A0A0P9P3K0_9PSED</name>
<evidence type="ECO:0000313" key="10">
    <source>
        <dbReference type="Proteomes" id="UP000050425"/>
    </source>
</evidence>
<keyword evidence="1" id="KW-0004">4Fe-4S</keyword>
<evidence type="ECO:0000256" key="6">
    <source>
        <dbReference type="ARBA" id="ARBA00023014"/>
    </source>
</evidence>
<organism evidence="9 10">
    <name type="scientific">Pseudomonas syringae pv. antirrhini</name>
    <dbReference type="NCBI Taxonomy" id="251702"/>
    <lineage>
        <taxon>Bacteria</taxon>
        <taxon>Pseudomonadati</taxon>
        <taxon>Pseudomonadota</taxon>
        <taxon>Gammaproteobacteria</taxon>
        <taxon>Pseudomonadales</taxon>
        <taxon>Pseudomonadaceae</taxon>
        <taxon>Pseudomonas</taxon>
    </lineage>
</organism>
<feature type="domain" description="Nitrite/sulphite reductase 4Fe-4S" evidence="7">
    <location>
        <begin position="153"/>
        <end position="296"/>
    </location>
</feature>
<feature type="domain" description="Nitrite/Sulfite reductase ferredoxin-like" evidence="8">
    <location>
        <begin position="321"/>
        <end position="388"/>
    </location>
</feature>
<keyword evidence="5" id="KW-0408">Iron</keyword>
<dbReference type="InterPro" id="IPR012798">
    <property type="entry name" value="Cbl_synth_CobG-like"/>
</dbReference>
<comment type="caution">
    <text evidence="9">The sequence shown here is derived from an EMBL/GenBank/DDBJ whole genome shotgun (WGS) entry which is preliminary data.</text>
</comment>
<dbReference type="InterPro" id="IPR051329">
    <property type="entry name" value="NIR_SIR_4Fe-4S"/>
</dbReference>
<gene>
    <name evidence="9" type="ORF">ALO88_05152</name>
</gene>
<evidence type="ECO:0000313" key="9">
    <source>
        <dbReference type="EMBL" id="KPW51410.1"/>
    </source>
</evidence>
<keyword evidence="4" id="KW-0560">Oxidoreductase</keyword>
<dbReference type="NCBIfam" id="TIGR02435">
    <property type="entry name" value="CobG"/>
    <property type="match status" value="1"/>
</dbReference>
<evidence type="ECO:0000259" key="8">
    <source>
        <dbReference type="Pfam" id="PF03460"/>
    </source>
</evidence>
<dbReference type="InterPro" id="IPR045854">
    <property type="entry name" value="NO2/SO3_Rdtase_4Fe4S_sf"/>
</dbReference>